<feature type="compositionally biased region" description="Polar residues" evidence="1">
    <location>
        <begin position="364"/>
        <end position="375"/>
    </location>
</feature>
<feature type="compositionally biased region" description="Low complexity" evidence="1">
    <location>
        <begin position="266"/>
        <end position="279"/>
    </location>
</feature>
<feature type="region of interest" description="Disordered" evidence="1">
    <location>
        <begin position="1"/>
        <end position="104"/>
    </location>
</feature>
<feature type="compositionally biased region" description="Low complexity" evidence="1">
    <location>
        <begin position="20"/>
        <end position="31"/>
    </location>
</feature>
<proteinExistence type="predicted"/>
<comment type="caution">
    <text evidence="2">The sequence shown here is derived from an EMBL/GenBank/DDBJ whole genome shotgun (WGS) entry which is preliminary data.</text>
</comment>
<reference evidence="2 3" key="1">
    <citation type="submission" date="2017-12" db="EMBL/GenBank/DDBJ databases">
        <title>Sequencing, de novo assembly and annotation of complete genome of a new Thraustochytrid species, strain FCC1311.</title>
        <authorList>
            <person name="Sedici K."/>
            <person name="Godart F."/>
            <person name="Aiese Cigliano R."/>
            <person name="Sanseverino W."/>
            <person name="Barakat M."/>
            <person name="Ortet P."/>
            <person name="Marechal E."/>
            <person name="Cagnac O."/>
            <person name="Amato A."/>
        </authorList>
    </citation>
    <scope>NUCLEOTIDE SEQUENCE [LARGE SCALE GENOMIC DNA]</scope>
</reference>
<dbReference type="AlphaFoldDB" id="A0A2R5GMY1"/>
<accession>A0A2R5GMY1</accession>
<evidence type="ECO:0000313" key="3">
    <source>
        <dbReference type="Proteomes" id="UP000241890"/>
    </source>
</evidence>
<dbReference type="EMBL" id="BEYU01000053">
    <property type="protein sequence ID" value="GBG29224.1"/>
    <property type="molecule type" value="Genomic_DNA"/>
</dbReference>
<sequence length="602" mass="63361">MDKEEQELASTLAMMSSTQSPDADAGASPASETDDAKNGATVKIEPRIAKQGKRQSSEDKDNNDEDNDEDEDYVDEEDHAPERASANAPSGAHVDEATHSGRFSEEEKNTLFGLILKDPDLFRAFVHQLTKRKWGGRSWMNEIAKRFNQLVPYQRKHDAVRHHLKLRKARSPGTGSDEDIIESLLEHSLDCHKSDTCSKCLSLHRVRVRLGFASCGWPDCEHCDNSKPHVLRPFDARTLLRQIRAQGGVASLTARGGSSNAEASSGKGMARGNRRAGAGLPELQTPGSANGPSGKAPAPLTMPELSPTNFHNMAPGFPGVMPFSPFLHSPLSPMLQANLRAIAFNSPKSARTDRSDSSSSTGSEVTQQLPGSTDAASADAAQKRFLAAQGDAANLIALQMLLNTPKGNTQFDTLSPMSISSTTTFSPTNDTSKLANMFLLAGNNNNNNNGMGNMAIPMGFGAGGMGGNVASPTHGGMAGYQAAAQAVAQAAAATANKTSPSSAIAQSGPPGAGAGLGTLSSLALGAQPFSPAGMTSSSSSSPPTSPSIDRSMVLPFNPKLMELAGQETPAKKRAFQDAFNTIQQEISRCATNSAKQSKLSSS</sequence>
<evidence type="ECO:0000256" key="1">
    <source>
        <dbReference type="SAM" id="MobiDB-lite"/>
    </source>
</evidence>
<evidence type="ECO:0000313" key="2">
    <source>
        <dbReference type="EMBL" id="GBG29224.1"/>
    </source>
</evidence>
<feature type="region of interest" description="Disordered" evidence="1">
    <location>
        <begin position="251"/>
        <end position="305"/>
    </location>
</feature>
<feature type="compositionally biased region" description="Acidic residues" evidence="1">
    <location>
        <begin position="61"/>
        <end position="79"/>
    </location>
</feature>
<dbReference type="InParanoid" id="A0A2R5GMY1"/>
<feature type="region of interest" description="Disordered" evidence="1">
    <location>
        <begin position="530"/>
        <end position="552"/>
    </location>
</feature>
<name>A0A2R5GMY1_9STRA</name>
<dbReference type="Proteomes" id="UP000241890">
    <property type="component" value="Unassembled WGS sequence"/>
</dbReference>
<protein>
    <submittedName>
        <fullName evidence="2">Uncharacterized protein</fullName>
    </submittedName>
</protein>
<gene>
    <name evidence="2" type="ORF">FCC1311_054462</name>
</gene>
<organism evidence="2 3">
    <name type="scientific">Hondaea fermentalgiana</name>
    <dbReference type="NCBI Taxonomy" id="2315210"/>
    <lineage>
        <taxon>Eukaryota</taxon>
        <taxon>Sar</taxon>
        <taxon>Stramenopiles</taxon>
        <taxon>Bigyra</taxon>
        <taxon>Labyrinthulomycetes</taxon>
        <taxon>Thraustochytrida</taxon>
        <taxon>Thraustochytriidae</taxon>
        <taxon>Hondaea</taxon>
    </lineage>
</organism>
<keyword evidence="3" id="KW-1185">Reference proteome</keyword>
<feature type="region of interest" description="Disordered" evidence="1">
    <location>
        <begin position="346"/>
        <end position="377"/>
    </location>
</feature>
<feature type="compositionally biased region" description="Basic and acidic residues" evidence="1">
    <location>
        <begin position="93"/>
        <end position="104"/>
    </location>
</feature>